<keyword evidence="3" id="KW-0067">ATP-binding</keyword>
<protein>
    <submittedName>
        <fullName evidence="5">WD40 repeat protein</fullName>
    </submittedName>
</protein>
<evidence type="ECO:0000256" key="2">
    <source>
        <dbReference type="ARBA" id="ARBA00022741"/>
    </source>
</evidence>
<dbReference type="PANTHER" id="PTHR45832:SF22">
    <property type="entry name" value="SERINE_THREONINE-PROTEIN KINASE SAMKA-RELATED"/>
    <property type="match status" value="1"/>
</dbReference>
<dbReference type="Pfam" id="PF20703">
    <property type="entry name" value="nSTAND1"/>
    <property type="match status" value="1"/>
</dbReference>
<reference evidence="5 6" key="1">
    <citation type="submission" date="2020-10" db="EMBL/GenBank/DDBJ databases">
        <title>Sequencing the genomes of 1000 actinobacteria strains.</title>
        <authorList>
            <person name="Klenk H.-P."/>
        </authorList>
    </citation>
    <scope>NUCLEOTIDE SEQUENCE [LARGE SCALE GENOMIC DNA]</scope>
    <source>
        <strain evidence="5 6">DSM 43173</strain>
    </source>
</reference>
<evidence type="ECO:0000256" key="3">
    <source>
        <dbReference type="ARBA" id="ARBA00022840"/>
    </source>
</evidence>
<dbReference type="InterPro" id="IPR051931">
    <property type="entry name" value="PAK3-like"/>
</dbReference>
<dbReference type="InterPro" id="IPR008271">
    <property type="entry name" value="Ser/Thr_kinase_AS"/>
</dbReference>
<dbReference type="Gene3D" id="3.30.200.20">
    <property type="entry name" value="Phosphorylase Kinase, domain 1"/>
    <property type="match status" value="1"/>
</dbReference>
<dbReference type="PANTHER" id="PTHR45832">
    <property type="entry name" value="SERINE/THREONINE-PROTEIN KINASE SAMKA-RELATED-RELATED"/>
    <property type="match status" value="1"/>
</dbReference>
<sequence>MAAKLLDGDPQRLGQYWLAGRLGAGGQGVVYEAYTEDARRVAIKVLHSDQAAQLGREMTAAQRVASFCTARVLDAQLEGTRPYIVSEYVEGPSLRQVVLDGRRFAGGDLHRLATAIATALTAVHEAGVIHRDLKPDNVLLGPDGPRVIDFGISRTMEMSLTETGLVAGTPTYMAPEVFTGHRAGAPADVFAWAGIVMFAATGEDPFQAESLGGVMHRVLSASPDLSVLPESLHPLVAAALAKDPLDRPTSRELLLGLVSGGGQVDVAGLLAMGGREATRISVPADDPALGALAEEAYAMLGPAERELVAEVFLRLVTVDEHGELTGRRAARAELLQGRAQHEATAVNRILEVFTYLLARGGEEIWLARPALPHAWPRYRRWIDNNRDGLAVHREILTAARRWDGAGRRDGDLFRGSSLDNALRWAANSRRDITLAPVERGFLQASADLARRGAKRARLVSLSLGGLLVISLVAGGLAVQQGLVADRRAEEVTASLGRSEATRLAGLVHQVRVTDPMLAMRLSVAAWSLDRTPLTRAGLMTALAQRESATFADRVSAGDTVRALGADGRTLTDVSQDTAQVWDVRTGKRIGEINRLGLAGDQVTAVALAPSDRTLVVLTDKRIRAWELAAGTAVGTWVFDRPLDLVNSWAEIVRADDRTVVIRDPDKYQQWNPRTGEHNRLSTAGATASADGRWLATRRAKSVRLTDVEDRSVVDIGVKDGAGTQGTWNGGAVTVSEDGKLLASITGEEVQFWRMADAQLLTTVPLLGDTDGEQPQGAFDGRTFRYLVEDRVFSVDVSDLSVTPAGSSTDFGRLSPGGQLSVTLTDGKTRLRDVRSGRAAGALPAMEEAYFSKDGRLLAAVDQGAVKIVDVASQAVLAEIAPDPGGLEPHVVSFSPDGTRLALVLRSPDDGRRVLRYAAQAWDWKAGRKLWSAALPETNDVAFSPDGKRLAFAGAGQRLLDAATGRPVTRPFGAGGRDTTGVRIFFLHQGGGVVVLDSRGRLTLWDTAGKRLGPVVRDESGELSIAAYSPRDDVVAVGATDGRVRLFDPVTGTILGTLRDIGGGQDPGTGQLQSIAFTADGGGVVTLDLNGVARTHVVEPAGVIRAICRRAGGSLTTAEWRAYVPDLPYRDSCS</sequence>
<name>A0ABR9MBA0_9ACTN</name>
<accession>A0ABR9MBA0</accession>
<evidence type="ECO:0000313" key="6">
    <source>
        <dbReference type="Proteomes" id="UP000633509"/>
    </source>
</evidence>
<dbReference type="InterPro" id="IPR000719">
    <property type="entry name" value="Prot_kinase_dom"/>
</dbReference>
<organism evidence="5 6">
    <name type="scientific">Nonomuraea angiospora</name>
    <dbReference type="NCBI Taxonomy" id="46172"/>
    <lineage>
        <taxon>Bacteria</taxon>
        <taxon>Bacillati</taxon>
        <taxon>Actinomycetota</taxon>
        <taxon>Actinomycetes</taxon>
        <taxon>Streptosporangiales</taxon>
        <taxon>Streptosporangiaceae</taxon>
        <taxon>Nonomuraea</taxon>
    </lineage>
</organism>
<dbReference type="PROSITE" id="PS00108">
    <property type="entry name" value="PROTEIN_KINASE_ST"/>
    <property type="match status" value="1"/>
</dbReference>
<evidence type="ECO:0000256" key="1">
    <source>
        <dbReference type="ARBA" id="ARBA00008874"/>
    </source>
</evidence>
<dbReference type="Proteomes" id="UP000633509">
    <property type="component" value="Unassembled WGS sequence"/>
</dbReference>
<dbReference type="Pfam" id="PF00069">
    <property type="entry name" value="Pkinase"/>
    <property type="match status" value="1"/>
</dbReference>
<dbReference type="InterPro" id="IPR049052">
    <property type="entry name" value="nSTAND1"/>
</dbReference>
<dbReference type="SMART" id="SM00220">
    <property type="entry name" value="S_TKc"/>
    <property type="match status" value="1"/>
</dbReference>
<keyword evidence="6" id="KW-1185">Reference proteome</keyword>
<dbReference type="InterPro" id="IPR011009">
    <property type="entry name" value="Kinase-like_dom_sf"/>
</dbReference>
<comment type="similarity">
    <text evidence="1">Belongs to the protein kinase superfamily. STE Ser/Thr protein kinase family. STE20 subfamily.</text>
</comment>
<dbReference type="RefSeq" id="WP_192790086.1">
    <property type="nucleotide sequence ID" value="NZ_JADBEK010000001.1"/>
</dbReference>
<keyword evidence="2" id="KW-0547">Nucleotide-binding</keyword>
<dbReference type="InterPro" id="IPR015943">
    <property type="entry name" value="WD40/YVTN_repeat-like_dom_sf"/>
</dbReference>
<proteinExistence type="inferred from homology"/>
<evidence type="ECO:0000313" key="5">
    <source>
        <dbReference type="EMBL" id="MBE1590180.1"/>
    </source>
</evidence>
<dbReference type="Gene3D" id="2.130.10.10">
    <property type="entry name" value="YVTN repeat-like/Quinoprotein amine dehydrogenase"/>
    <property type="match status" value="4"/>
</dbReference>
<dbReference type="Gene3D" id="1.10.510.10">
    <property type="entry name" value="Transferase(Phosphotransferase) domain 1"/>
    <property type="match status" value="1"/>
</dbReference>
<dbReference type="Pfam" id="PF07676">
    <property type="entry name" value="PD40"/>
    <property type="match status" value="1"/>
</dbReference>
<dbReference type="InterPro" id="IPR011659">
    <property type="entry name" value="WD40"/>
</dbReference>
<dbReference type="SUPFAM" id="SSF56112">
    <property type="entry name" value="Protein kinase-like (PK-like)"/>
    <property type="match status" value="1"/>
</dbReference>
<dbReference type="EMBL" id="JADBEK010000001">
    <property type="protein sequence ID" value="MBE1590180.1"/>
    <property type="molecule type" value="Genomic_DNA"/>
</dbReference>
<evidence type="ECO:0000259" key="4">
    <source>
        <dbReference type="PROSITE" id="PS50011"/>
    </source>
</evidence>
<dbReference type="SUPFAM" id="SSF82171">
    <property type="entry name" value="DPP6 N-terminal domain-like"/>
    <property type="match status" value="1"/>
</dbReference>
<comment type="caution">
    <text evidence="5">The sequence shown here is derived from an EMBL/GenBank/DDBJ whole genome shotgun (WGS) entry which is preliminary data.</text>
</comment>
<gene>
    <name evidence="5" type="ORF">H4W80_008438</name>
</gene>
<dbReference type="PROSITE" id="PS50011">
    <property type="entry name" value="PROTEIN_KINASE_DOM"/>
    <property type="match status" value="1"/>
</dbReference>
<dbReference type="CDD" id="cd14014">
    <property type="entry name" value="STKc_PknB_like"/>
    <property type="match status" value="1"/>
</dbReference>
<feature type="domain" description="Protein kinase" evidence="4">
    <location>
        <begin position="16"/>
        <end position="258"/>
    </location>
</feature>
<dbReference type="SUPFAM" id="SSF50998">
    <property type="entry name" value="Quinoprotein alcohol dehydrogenase-like"/>
    <property type="match status" value="1"/>
</dbReference>
<dbReference type="InterPro" id="IPR011047">
    <property type="entry name" value="Quinoprotein_ADH-like_sf"/>
</dbReference>